<keyword evidence="3" id="KW-1185">Reference proteome</keyword>
<sequence>MSNQTFTLSGTAIYSNGENNATIVYYFNENSKKSNSFSVEVDSSGKNFSNSINLPNDLPEFTNTIHLYLEKDTLKSRLYNISFEYIYIHPNISIVTIPKPSYLKNTDNNITVNGTVSDRGGEDQIDIYCKFDNESEIKMTSEPIEIIDQNGNYSFNFTIQIPSSFQEGSHKIYIWAVDSTLIESEHLQYEFIFNHNRPSISITTNNNQELRRGVNEQIEIKGNVTDLDGSDKVSIKYYFDDSHSDLPLQTITIYNSSNHEFTKNINIPSYLSEGIHKITIYCMDEDIKISNEETINFTYIFNSLSLIVIKEPQSVYHNKVDTNISVTGTFTNDNNAEHVNFYYVLDNSDRHEIENVIITNEHDFAFSIAASEYFAQYNIDSNHTIFIWIEDSFGKLSSNYSKTFEFVFNTPIISVSTQNSITFYRTTNKSINIIGTIQDSDCTGSISIFYKFDEDLYPELPSEEMSSECIIPFSKQIEFPSTLSESLHKITIYCCDERNKKSNEEHVTLYYEYNPPEIVVDEFDNGIYHRGLNSSIHLEGKVIDLDGFGNVTINFYIDNNIIYIKSIEILNVNEHPFTIDLEFPSELNESLHYFKVIAVDESNKSSNTFLSTFEYYYNSPSISLTTRDNQTLIKDVNKKFYIYGVVEDLDEIGTLTIKYKLDEDIYKDLASFSIYDSNSRPFSEYVPLDSVSCGLHSFDIYVVDDDNKSSSHQPLMFFLVPNSIKDDKHNNIFSIPKNIFSLTLTLCKACK</sequence>
<organism evidence="2 3">
    <name type="scientific">Trichomonas vaginalis (strain ATCC PRA-98 / G3)</name>
    <dbReference type="NCBI Taxonomy" id="412133"/>
    <lineage>
        <taxon>Eukaryota</taxon>
        <taxon>Metamonada</taxon>
        <taxon>Parabasalia</taxon>
        <taxon>Trichomonadida</taxon>
        <taxon>Trichomonadidae</taxon>
        <taxon>Trichomonas</taxon>
    </lineage>
</organism>
<dbReference type="VEuPathDB" id="TrichDB:TVAG_015620"/>
<accession>A2F6W2</accession>
<dbReference type="VEuPathDB" id="TrichDB:TVAGG3_0732040"/>
<reference evidence="2" key="1">
    <citation type="submission" date="2006-10" db="EMBL/GenBank/DDBJ databases">
        <authorList>
            <person name="Amadeo P."/>
            <person name="Zhao Q."/>
            <person name="Wortman J."/>
            <person name="Fraser-Liggett C."/>
            <person name="Carlton J."/>
        </authorList>
    </citation>
    <scope>NUCLEOTIDE SEQUENCE</scope>
    <source>
        <strain evidence="2">G3</strain>
    </source>
</reference>
<dbReference type="EMBL" id="DS113640">
    <property type="protein sequence ID" value="EAX99379.1"/>
    <property type="molecule type" value="Genomic_DNA"/>
</dbReference>
<reference evidence="2" key="2">
    <citation type="journal article" date="2007" name="Science">
        <title>Draft genome sequence of the sexually transmitted pathogen Trichomonas vaginalis.</title>
        <authorList>
            <person name="Carlton J.M."/>
            <person name="Hirt R.P."/>
            <person name="Silva J.C."/>
            <person name="Delcher A.L."/>
            <person name="Schatz M."/>
            <person name="Zhao Q."/>
            <person name="Wortman J.R."/>
            <person name="Bidwell S.L."/>
            <person name="Alsmark U.C.M."/>
            <person name="Besteiro S."/>
            <person name="Sicheritz-Ponten T."/>
            <person name="Noel C.J."/>
            <person name="Dacks J.B."/>
            <person name="Foster P.G."/>
            <person name="Simillion C."/>
            <person name="Van de Peer Y."/>
            <person name="Miranda-Saavedra D."/>
            <person name="Barton G.J."/>
            <person name="Westrop G.D."/>
            <person name="Mueller S."/>
            <person name="Dessi D."/>
            <person name="Fiori P.L."/>
            <person name="Ren Q."/>
            <person name="Paulsen I."/>
            <person name="Zhang H."/>
            <person name="Bastida-Corcuera F.D."/>
            <person name="Simoes-Barbosa A."/>
            <person name="Brown M.T."/>
            <person name="Hayes R.D."/>
            <person name="Mukherjee M."/>
            <person name="Okumura C.Y."/>
            <person name="Schneider R."/>
            <person name="Smith A.J."/>
            <person name="Vanacova S."/>
            <person name="Villalvazo M."/>
            <person name="Haas B.J."/>
            <person name="Pertea M."/>
            <person name="Feldblyum T.V."/>
            <person name="Utterback T.R."/>
            <person name="Shu C.L."/>
            <person name="Osoegawa K."/>
            <person name="de Jong P.J."/>
            <person name="Hrdy I."/>
            <person name="Horvathova L."/>
            <person name="Zubacova Z."/>
            <person name="Dolezal P."/>
            <person name="Malik S.B."/>
            <person name="Logsdon J.M. Jr."/>
            <person name="Henze K."/>
            <person name="Gupta A."/>
            <person name="Wang C.C."/>
            <person name="Dunne R.L."/>
            <person name="Upcroft J.A."/>
            <person name="Upcroft P."/>
            <person name="White O."/>
            <person name="Salzberg S.L."/>
            <person name="Tang P."/>
            <person name="Chiu C.-H."/>
            <person name="Lee Y.-S."/>
            <person name="Embley T.M."/>
            <person name="Coombs G.H."/>
            <person name="Mottram J.C."/>
            <person name="Tachezy J."/>
            <person name="Fraser-Liggett C.M."/>
            <person name="Johnson P.J."/>
        </authorList>
    </citation>
    <scope>NUCLEOTIDE SEQUENCE [LARGE SCALE GENOMIC DNA]</scope>
    <source>
        <strain evidence="2">G3</strain>
    </source>
</reference>
<proteinExistence type="predicted"/>
<evidence type="ECO:0008006" key="4">
    <source>
        <dbReference type="Google" id="ProtNLM"/>
    </source>
</evidence>
<dbReference type="VEuPathDB" id="TrichDB:TVAGG3_0732000"/>
<evidence type="ECO:0000313" key="3">
    <source>
        <dbReference type="Proteomes" id="UP000001542"/>
    </source>
</evidence>
<dbReference type="AlphaFoldDB" id="A2F6W2"/>
<dbReference type="RefSeq" id="XP_001302360.1">
    <property type="nucleotide sequence ID" value="XM_001302359.1"/>
</dbReference>
<dbReference type="EMBL" id="DS114201">
    <property type="protein sequence ID" value="EAX89430.1"/>
    <property type="molecule type" value="Genomic_DNA"/>
</dbReference>
<evidence type="ECO:0000313" key="2">
    <source>
        <dbReference type="EMBL" id="EAX99379.1"/>
    </source>
</evidence>
<dbReference type="KEGG" id="tva:4747100"/>
<dbReference type="Proteomes" id="UP000001542">
    <property type="component" value="Unassembled WGS sequence"/>
</dbReference>
<protein>
    <recommendedName>
        <fullName evidence="4">Bap-like</fullName>
    </recommendedName>
</protein>
<evidence type="ECO:0000313" key="1">
    <source>
        <dbReference type="EMBL" id="EAX89430.1"/>
    </source>
</evidence>
<name>A2F6W2_TRIV3</name>
<gene>
    <name evidence="2" type="ORF">TVAG_015620</name>
    <name evidence="1" type="ORF">TVAG_211810</name>
</gene>